<keyword evidence="3" id="KW-1185">Reference proteome</keyword>
<dbReference type="Pfam" id="PF00085">
    <property type="entry name" value="Thioredoxin"/>
    <property type="match status" value="1"/>
</dbReference>
<dbReference type="CDD" id="cd02947">
    <property type="entry name" value="TRX_family"/>
    <property type="match status" value="1"/>
</dbReference>
<dbReference type="RefSeq" id="WP_059925326.1">
    <property type="nucleotide sequence ID" value="NZ_LPBG01000047.1"/>
</dbReference>
<dbReference type="SUPFAM" id="SSF52833">
    <property type="entry name" value="Thioredoxin-like"/>
    <property type="match status" value="1"/>
</dbReference>
<comment type="caution">
    <text evidence="2">The sequence shown here is derived from an EMBL/GenBank/DDBJ whole genome shotgun (WGS) entry which is preliminary data.</text>
</comment>
<accession>A0AAW3MXB9</accession>
<dbReference type="InterPro" id="IPR036249">
    <property type="entry name" value="Thioredoxin-like_sf"/>
</dbReference>
<gene>
    <name evidence="2" type="ORF">WJ96_06460</name>
</gene>
<name>A0AAW3MXB9_9BURK</name>
<feature type="domain" description="Thioredoxin" evidence="1">
    <location>
        <begin position="26"/>
        <end position="100"/>
    </location>
</feature>
<evidence type="ECO:0000259" key="1">
    <source>
        <dbReference type="Pfam" id="PF00085"/>
    </source>
</evidence>
<dbReference type="InterPro" id="IPR013766">
    <property type="entry name" value="Thioredoxin_domain"/>
</dbReference>
<evidence type="ECO:0000313" key="3">
    <source>
        <dbReference type="Proteomes" id="UP000056453"/>
    </source>
</evidence>
<protein>
    <recommendedName>
        <fullName evidence="1">Thioredoxin domain-containing protein</fullName>
    </recommendedName>
</protein>
<sequence>MLKVESPAQLSGQVLTASKALLFLTKPGCPESPVVKDRLERIAGRNSSLVIAMADMSRVPGLATVLKVSQSPTVVLFRRGQRISELTGRMTGMQIQALVDSVHW</sequence>
<organism evidence="2 3">
    <name type="scientific">Burkholderia ubonensis</name>
    <dbReference type="NCBI Taxonomy" id="101571"/>
    <lineage>
        <taxon>Bacteria</taxon>
        <taxon>Pseudomonadati</taxon>
        <taxon>Pseudomonadota</taxon>
        <taxon>Betaproteobacteria</taxon>
        <taxon>Burkholderiales</taxon>
        <taxon>Burkholderiaceae</taxon>
        <taxon>Burkholderia</taxon>
        <taxon>Burkholderia cepacia complex</taxon>
    </lineage>
</organism>
<dbReference type="Gene3D" id="3.40.30.10">
    <property type="entry name" value="Glutaredoxin"/>
    <property type="match status" value="1"/>
</dbReference>
<dbReference type="Proteomes" id="UP000056453">
    <property type="component" value="Unassembled WGS sequence"/>
</dbReference>
<proteinExistence type="predicted"/>
<dbReference type="AlphaFoldDB" id="A0AAW3MXB9"/>
<evidence type="ECO:0000313" key="2">
    <source>
        <dbReference type="EMBL" id="KVP98210.1"/>
    </source>
</evidence>
<dbReference type="EMBL" id="LPBJ01000047">
    <property type="protein sequence ID" value="KVP98210.1"/>
    <property type="molecule type" value="Genomic_DNA"/>
</dbReference>
<reference evidence="2 3" key="1">
    <citation type="submission" date="2015-11" db="EMBL/GenBank/DDBJ databases">
        <title>Expanding the genomic diversity of Burkholderia species for the development of highly accurate diagnostics.</title>
        <authorList>
            <person name="Sahl J."/>
            <person name="Keim P."/>
            <person name="Wagner D."/>
        </authorList>
    </citation>
    <scope>NUCLEOTIDE SEQUENCE [LARGE SCALE GENOMIC DNA]</scope>
    <source>
        <strain evidence="2 3">MSMB1808WGS</strain>
    </source>
</reference>